<protein>
    <submittedName>
        <fullName evidence="2">Uncharacterized protein</fullName>
    </submittedName>
</protein>
<keyword evidence="3" id="KW-1185">Reference proteome</keyword>
<evidence type="ECO:0000313" key="3">
    <source>
        <dbReference type="Proteomes" id="UP001152795"/>
    </source>
</evidence>
<name>A0A7D9J6A9_PARCT</name>
<dbReference type="AlphaFoldDB" id="A0A7D9J6A9"/>
<feature type="non-terminal residue" evidence="2">
    <location>
        <position position="106"/>
    </location>
</feature>
<feature type="compositionally biased region" description="Acidic residues" evidence="1">
    <location>
        <begin position="93"/>
        <end position="106"/>
    </location>
</feature>
<dbReference type="OrthoDB" id="10051367at2759"/>
<dbReference type="EMBL" id="CACRXK020012117">
    <property type="protein sequence ID" value="CAB4022718.1"/>
    <property type="molecule type" value="Genomic_DNA"/>
</dbReference>
<dbReference type="Proteomes" id="UP001152795">
    <property type="component" value="Unassembled WGS sequence"/>
</dbReference>
<proteinExistence type="predicted"/>
<organism evidence="2 3">
    <name type="scientific">Paramuricea clavata</name>
    <name type="common">Red gorgonian</name>
    <name type="synonym">Violescent sea-whip</name>
    <dbReference type="NCBI Taxonomy" id="317549"/>
    <lineage>
        <taxon>Eukaryota</taxon>
        <taxon>Metazoa</taxon>
        <taxon>Cnidaria</taxon>
        <taxon>Anthozoa</taxon>
        <taxon>Octocorallia</taxon>
        <taxon>Malacalcyonacea</taxon>
        <taxon>Plexauridae</taxon>
        <taxon>Paramuricea</taxon>
    </lineage>
</organism>
<sequence>MKAFVMCNVYAESGDVSCGQARASKWHKLKKKSTMCLPPDSNLLDFHVERTNYITYCQRHYSLLEHPSPIGHGWEIMNTLPPLPEQLTRWDSSDENTDESSSDNEM</sequence>
<evidence type="ECO:0000313" key="2">
    <source>
        <dbReference type="EMBL" id="CAB4022718.1"/>
    </source>
</evidence>
<gene>
    <name evidence="2" type="ORF">PACLA_8A029116</name>
</gene>
<accession>A0A7D9J6A9</accession>
<evidence type="ECO:0000256" key="1">
    <source>
        <dbReference type="SAM" id="MobiDB-lite"/>
    </source>
</evidence>
<comment type="caution">
    <text evidence="2">The sequence shown here is derived from an EMBL/GenBank/DDBJ whole genome shotgun (WGS) entry which is preliminary data.</text>
</comment>
<reference evidence="2" key="1">
    <citation type="submission" date="2020-04" db="EMBL/GenBank/DDBJ databases">
        <authorList>
            <person name="Alioto T."/>
            <person name="Alioto T."/>
            <person name="Gomez Garrido J."/>
        </authorList>
    </citation>
    <scope>NUCLEOTIDE SEQUENCE</scope>
    <source>
        <strain evidence="2">A484AB</strain>
    </source>
</reference>
<feature type="region of interest" description="Disordered" evidence="1">
    <location>
        <begin position="85"/>
        <end position="106"/>
    </location>
</feature>